<keyword evidence="4 7" id="KW-1133">Transmembrane helix</keyword>
<name>E5XQK3_SEGRC</name>
<dbReference type="Pfam" id="PF06271">
    <property type="entry name" value="RDD"/>
    <property type="match status" value="1"/>
</dbReference>
<feature type="domain" description="RDD" evidence="8">
    <location>
        <begin position="26"/>
        <end position="158"/>
    </location>
</feature>
<keyword evidence="2" id="KW-1003">Cell membrane</keyword>
<evidence type="ECO:0000256" key="6">
    <source>
        <dbReference type="SAM" id="MobiDB-lite"/>
    </source>
</evidence>
<sequence length="165" mass="17763">MYAEEGSEFAGDGRPADTRESQRKGYATWGSRVLASVIDSLLLLPFQVLIGVVGEHESSSSPYSGTPDGAAVASMLLVLGALGVCVWNVIVKQGRTGQTVGKEALKIRLVQESTGRPIGPGVVFVRQLAHILDVVSCYVGYLWPLWDAKRQTFADKVMRTVVVKA</sequence>
<dbReference type="AlphaFoldDB" id="E5XQK3"/>
<evidence type="ECO:0000256" key="2">
    <source>
        <dbReference type="ARBA" id="ARBA00022475"/>
    </source>
</evidence>
<keyword evidence="3 7" id="KW-0812">Transmembrane</keyword>
<dbReference type="OrthoDB" id="4412989at2"/>
<feature type="transmembrane region" description="Helical" evidence="7">
    <location>
        <begin position="29"/>
        <end position="50"/>
    </location>
</feature>
<organism evidence="9 10">
    <name type="scientific">Segniliparus rugosus (strain ATCC BAA-974 / DSM 45345 / CCUG 50838 / CIP 108380 / JCM 13579 / CDC 945)</name>
    <dbReference type="NCBI Taxonomy" id="679197"/>
    <lineage>
        <taxon>Bacteria</taxon>
        <taxon>Bacillati</taxon>
        <taxon>Actinomycetota</taxon>
        <taxon>Actinomycetes</taxon>
        <taxon>Mycobacteriales</taxon>
        <taxon>Segniliparaceae</taxon>
        <taxon>Segniliparus</taxon>
    </lineage>
</organism>
<dbReference type="EMBL" id="ACZI02000002">
    <property type="protein sequence ID" value="EFV13377.1"/>
    <property type="molecule type" value="Genomic_DNA"/>
</dbReference>
<comment type="subcellular location">
    <subcellularLocation>
        <location evidence="1">Cell membrane</location>
        <topology evidence="1">Multi-pass membrane protein</topology>
    </subcellularLocation>
</comment>
<dbReference type="InterPro" id="IPR051791">
    <property type="entry name" value="Pra-immunoreactive"/>
</dbReference>
<dbReference type="eggNOG" id="COG1714">
    <property type="taxonomic scope" value="Bacteria"/>
</dbReference>
<evidence type="ECO:0000256" key="1">
    <source>
        <dbReference type="ARBA" id="ARBA00004651"/>
    </source>
</evidence>
<dbReference type="GO" id="GO:0005886">
    <property type="term" value="C:plasma membrane"/>
    <property type="evidence" value="ECO:0007669"/>
    <property type="project" value="UniProtKB-SubCell"/>
</dbReference>
<accession>E5XQK3</accession>
<evidence type="ECO:0000256" key="3">
    <source>
        <dbReference type="ARBA" id="ARBA00022692"/>
    </source>
</evidence>
<keyword evidence="5 7" id="KW-0472">Membrane</keyword>
<evidence type="ECO:0000313" key="10">
    <source>
        <dbReference type="Proteomes" id="UP000004816"/>
    </source>
</evidence>
<dbReference type="PANTHER" id="PTHR36115:SF6">
    <property type="entry name" value="PROLINE-RICH ANTIGEN HOMOLOG"/>
    <property type="match status" value="1"/>
</dbReference>
<feature type="region of interest" description="Disordered" evidence="6">
    <location>
        <begin position="1"/>
        <end position="22"/>
    </location>
</feature>
<evidence type="ECO:0000259" key="8">
    <source>
        <dbReference type="Pfam" id="PF06271"/>
    </source>
</evidence>
<evidence type="ECO:0000256" key="5">
    <source>
        <dbReference type="ARBA" id="ARBA00023136"/>
    </source>
</evidence>
<dbReference type="RefSeq" id="WP_007469527.1">
    <property type="nucleotide sequence ID" value="NZ_KI391953.1"/>
</dbReference>
<evidence type="ECO:0000313" key="9">
    <source>
        <dbReference type="EMBL" id="EFV13377.1"/>
    </source>
</evidence>
<comment type="caution">
    <text evidence="9">The sequence shown here is derived from an EMBL/GenBank/DDBJ whole genome shotgun (WGS) entry which is preliminary data.</text>
</comment>
<dbReference type="HOGENOM" id="CLU_053152_1_1_11"/>
<feature type="transmembrane region" description="Helical" evidence="7">
    <location>
        <begin position="70"/>
        <end position="90"/>
    </location>
</feature>
<protein>
    <recommendedName>
        <fullName evidence="8">RDD domain-containing protein</fullName>
    </recommendedName>
</protein>
<dbReference type="PANTHER" id="PTHR36115">
    <property type="entry name" value="PROLINE-RICH ANTIGEN HOMOLOG-RELATED"/>
    <property type="match status" value="1"/>
</dbReference>
<gene>
    <name evidence="9" type="ORF">HMPREF9336_01766</name>
</gene>
<evidence type="ECO:0000256" key="4">
    <source>
        <dbReference type="ARBA" id="ARBA00022989"/>
    </source>
</evidence>
<reference evidence="9 10" key="1">
    <citation type="journal article" date="2011" name="Stand. Genomic Sci.">
        <title>High quality draft genome sequence of Segniliparus rugosus CDC 945(T)= (ATCC BAA-974(T)).</title>
        <authorList>
            <person name="Earl A.M."/>
            <person name="Desjardins C.A."/>
            <person name="Fitzgerald M.G."/>
            <person name="Arachchi H.M."/>
            <person name="Zeng Q."/>
            <person name="Mehta T."/>
            <person name="Griggs A."/>
            <person name="Birren B.W."/>
            <person name="Toney N.C."/>
            <person name="Carr J."/>
            <person name="Posey J."/>
            <person name="Butler W.R."/>
        </authorList>
    </citation>
    <scope>NUCLEOTIDE SEQUENCE [LARGE SCALE GENOMIC DNA]</scope>
    <source>
        <strain evidence="10">ATCC BAA-974 / DSM 45345 / CCUG 50838 / CIP 108380 / JCM 13579 / CDC 945</strain>
    </source>
</reference>
<keyword evidence="10" id="KW-1185">Reference proteome</keyword>
<dbReference type="Proteomes" id="UP000004816">
    <property type="component" value="Unassembled WGS sequence"/>
</dbReference>
<evidence type="ECO:0000256" key="7">
    <source>
        <dbReference type="SAM" id="Phobius"/>
    </source>
</evidence>
<proteinExistence type="predicted"/>
<dbReference type="InterPro" id="IPR010432">
    <property type="entry name" value="RDD"/>
</dbReference>